<reference evidence="19 20" key="1">
    <citation type="journal article" date="2024" name="Microbiol. Resour. Announc.">
        <title>Genome annotations for the ascomycete fungi Trichoderma harzianum, Trichoderma aggressivum, and Purpureocillium lilacinum.</title>
        <authorList>
            <person name="Beijen E.P.W."/>
            <person name="Ohm R.A."/>
        </authorList>
    </citation>
    <scope>NUCLEOTIDE SEQUENCE [LARGE SCALE GENOMIC DNA]</scope>
    <source>
        <strain evidence="19 20">CBS 150709</strain>
    </source>
</reference>
<dbReference type="Gene3D" id="1.20.120.1750">
    <property type="match status" value="1"/>
</dbReference>
<keyword evidence="20" id="KW-1185">Reference proteome</keyword>
<dbReference type="Proteomes" id="UP001287286">
    <property type="component" value="Unassembled WGS sequence"/>
</dbReference>
<gene>
    <name evidence="19" type="ORF">Purlil1_9070</name>
</gene>
<feature type="region of interest" description="Disordered" evidence="17">
    <location>
        <begin position="652"/>
        <end position="689"/>
    </location>
</feature>
<protein>
    <recommendedName>
        <fullName evidence="18">RING-type domain-containing protein</fullName>
    </recommendedName>
</protein>
<dbReference type="InterPro" id="IPR035587">
    <property type="entry name" value="DUS-like_FMN-bd"/>
</dbReference>
<comment type="catalytic activity">
    <reaction evidence="15">
        <text>a 5,6-dihydrouridine in mRNA + NAD(+) = a uridine in mRNA + NADH + H(+)</text>
        <dbReference type="Rhea" id="RHEA:69851"/>
        <dbReference type="Rhea" id="RHEA-COMP:14658"/>
        <dbReference type="Rhea" id="RHEA-COMP:17789"/>
        <dbReference type="ChEBI" id="CHEBI:15378"/>
        <dbReference type="ChEBI" id="CHEBI:57540"/>
        <dbReference type="ChEBI" id="CHEBI:57945"/>
        <dbReference type="ChEBI" id="CHEBI:65315"/>
        <dbReference type="ChEBI" id="CHEBI:74443"/>
    </reaction>
    <physiologicalReaction direction="right-to-left" evidence="15">
        <dbReference type="Rhea" id="RHEA:69853"/>
    </physiologicalReaction>
</comment>
<feature type="region of interest" description="Disordered" evidence="17">
    <location>
        <begin position="1098"/>
        <end position="1124"/>
    </location>
</feature>
<dbReference type="InterPro" id="IPR011234">
    <property type="entry name" value="Fumarylacetoacetase-like_C"/>
</dbReference>
<keyword evidence="5" id="KW-0507">mRNA processing</keyword>
<keyword evidence="4" id="KW-0288">FMN</keyword>
<dbReference type="PANTHER" id="PTHR11820:SF112">
    <property type="entry name" value="FUMARYLACETOACETATE HYDROLASE FAMILY PROTEIN (AFU_ORTHOLOGUE AFUA_1G02370)-RELATED"/>
    <property type="match status" value="1"/>
</dbReference>
<evidence type="ECO:0000256" key="3">
    <source>
        <dbReference type="ARBA" id="ARBA00022630"/>
    </source>
</evidence>
<dbReference type="Gene3D" id="3.20.20.70">
    <property type="entry name" value="Aldolase class I"/>
    <property type="match status" value="1"/>
</dbReference>
<keyword evidence="6" id="KW-0808">Transferase</keyword>
<keyword evidence="12" id="KW-0862">Zinc</keyword>
<dbReference type="InterPro" id="IPR013785">
    <property type="entry name" value="Aldolase_TIM"/>
</dbReference>
<sequence length="1779" mass="197938">MSTFSRLVRFLARDGRTYYGDAILPRGSTDVSKSTRARVIAGDVFGAHRVTDQVVDIRLLLPPLAPSDVGTVRCLGLNYADHARETGMAQPKFPILFYKPATALAGPSDAIPVHAMAQEGEGLDYECELVVVISKRCTDVPESEALDCVLGYAVGNDVSHRDWQIKHGGSQWSHGKGFDGWAPYGPAIVSGRVVQDPEKLKIWTKVNGETRQDGSTSEMIFGIRKTIALLSRGVTLMPGDLIFTGTPPGVGMGHKPPVWLKDGDVVEVGLEQVGTCQNRKPSRPPADWSLAAAVASPRHGRSLSIYRLKYALVLPLSRSKSNAPELLFAYTATPAWAPVFARVTDLDTSGSALEAPSMEGPAPGDARTCPPKTPCQAIKSKRPLTEDSSKSVRQPIRRHGWVGGCAAGLPSRKALEASAAASGAFQSANPPSSPLEPPTCAPPTGYAFVQASLLGRRRADFVLGGQTRTPCPAVLGRRRRRLNGLGAFTMWLLLEDALLPCLLAWQPACLPGGRARMLSWLPSVPCLSLRSGGGLSRPTMTTPTMTDPFDDANISRKPTDWPLSKAVVHGSFTPGDYVDYFDDPFAVLEQLQNHWRSKDRETAWSADNLPDVDLEDVDWHTYEPPSLLRKTPNVTCQILLDIVASSIDVVRERNASEDRQKQEDEEQRKAAEEEAAREARNGKDPEPYLPIIIRPDNPEPESSVIHTRSADSAIGIPPPPLRRAPSVASAAFAAKVEKRRGFALKRLFHRRSGDGESSAAGGAREALRQQLEATLGSLDVASTDSHTQRTLQKLRKSGFYKGPEVNVEVECVSCLDDVPQRDCVKVTCHSYCRECFVRLITAAVQNEQQWPPKCCLNEIPFRTILKNIPDGLKKTFQERASEWEVPVSERVYCHRPDCALWIQPRKIVMAKRQGRCERGHLTCTICRGQHHGSGECPEDRDMDLTNVLAEEEGWKRCSSCNALVEHREACQHMTCRCGHQFCYVCGQRWRTCSCTMDQLYALKGAAQERREHRRFREQTEAAELRQILAQIELFEQEEARRAELERLEQARLAEERWQRQIKERIRQETVRRREVELKYEELRHKLDELHELQRVMADTQQDEDARDLAKDSEAKQAELDAQQRAQRTNLDELVASRMASKEKTFAREYALRAAQERKVEGEYEEQLQAFWSGKPDAAAEVEAGMRPLRRRMDKGLRVWQQWRDDELAQYKTRLQDERTIREELMYSARHRLAARLEDAGDQARRRAAAERKWVREVMLQRERMLGAREVEEMEGDADSLFAMDEEATPEGGGGGEDMFMVLNLDAMEAGREQTSLGCKRQVKKKIRKSKSELDTSSQQPYRAHPSPPPDTGAKSLSVSPHFHPAKGWASAAAMAAPGEDESPHVGPSHPLKIFDAARKQDKFLYACAPMVRYSKLAFRQTVHQYGVDLCWTPMILAKEFNRSGFARDSDLTISTQGVQPPTILQFGANKPLELARASALAAPFVSGVDLNCGCPQSWACAETLGAALMNRRELVRDMVVETRDRLRGDGWAVGMEADVDSPRGRSVSVKIRVHDDLRKTMDFLDTVIGHPQNRLVDWVTIHPRTRSTPSTTPIRTEALDILTAKYAGTLPILLSGDVFDLSSLPFKPSTPPPPDLATLTLKDDDADQHPRHPNGTANGALVVDASTQPRPSNTNLSGFMSARGLLANPALFAGHPTCPWEAVEAFMCNVARCPLPFKLVVHHVSEMCGPGFATDRKPLLGRRDRARLSSLADMCELIDYLDEKLEERTGRKGGLRRDL</sequence>
<evidence type="ECO:0000256" key="2">
    <source>
        <dbReference type="ARBA" id="ARBA00010211"/>
    </source>
</evidence>
<keyword evidence="9" id="KW-0677">Repeat</keyword>
<evidence type="ECO:0000256" key="16">
    <source>
        <dbReference type="ARBA" id="ARBA00049447"/>
    </source>
</evidence>
<comment type="catalytic activity">
    <reaction evidence="16">
        <text>a 5,6-dihydrouridine in mRNA + NADP(+) = a uridine in mRNA + NADPH + H(+)</text>
        <dbReference type="Rhea" id="RHEA:69855"/>
        <dbReference type="Rhea" id="RHEA-COMP:14658"/>
        <dbReference type="Rhea" id="RHEA-COMP:17789"/>
        <dbReference type="ChEBI" id="CHEBI:15378"/>
        <dbReference type="ChEBI" id="CHEBI:57783"/>
        <dbReference type="ChEBI" id="CHEBI:58349"/>
        <dbReference type="ChEBI" id="CHEBI:65315"/>
        <dbReference type="ChEBI" id="CHEBI:74443"/>
    </reaction>
    <physiologicalReaction direction="right-to-left" evidence="16">
        <dbReference type="Rhea" id="RHEA:69857"/>
    </physiologicalReaction>
</comment>
<evidence type="ECO:0000256" key="17">
    <source>
        <dbReference type="SAM" id="MobiDB-lite"/>
    </source>
</evidence>
<evidence type="ECO:0000256" key="5">
    <source>
        <dbReference type="ARBA" id="ARBA00022664"/>
    </source>
</evidence>
<dbReference type="Pfam" id="PF01557">
    <property type="entry name" value="FAA_hydrolase"/>
    <property type="match status" value="1"/>
</dbReference>
<dbReference type="PROSITE" id="PS51873">
    <property type="entry name" value="TRIAD"/>
    <property type="match status" value="1"/>
</dbReference>
<evidence type="ECO:0000256" key="9">
    <source>
        <dbReference type="ARBA" id="ARBA00022737"/>
    </source>
</evidence>
<feature type="compositionally biased region" description="Basic and acidic residues" evidence="17">
    <location>
        <begin position="1106"/>
        <end position="1118"/>
    </location>
</feature>
<dbReference type="Pfam" id="PF01207">
    <property type="entry name" value="Dus"/>
    <property type="match status" value="1"/>
</dbReference>
<dbReference type="PANTHER" id="PTHR11820">
    <property type="entry name" value="ACYLPYRUVASE"/>
    <property type="match status" value="1"/>
</dbReference>
<accession>A0ABR0BRN0</accession>
<dbReference type="PROSITE" id="PS01136">
    <property type="entry name" value="UPF0034"/>
    <property type="match status" value="1"/>
</dbReference>
<keyword evidence="13" id="KW-0560">Oxidoreductase</keyword>
<evidence type="ECO:0000313" key="19">
    <source>
        <dbReference type="EMBL" id="KAK4086680.1"/>
    </source>
</evidence>
<dbReference type="InterPro" id="IPR036663">
    <property type="entry name" value="Fumarylacetoacetase_C_sf"/>
</dbReference>
<keyword evidence="8" id="KW-0479">Metal-binding</keyword>
<evidence type="ECO:0000256" key="14">
    <source>
        <dbReference type="ARBA" id="ARBA00045934"/>
    </source>
</evidence>
<keyword evidence="7" id="KW-0819">tRNA processing</keyword>
<comment type="cofactor">
    <cofactor evidence="1">
        <name>FMN</name>
        <dbReference type="ChEBI" id="CHEBI:58210"/>
    </cofactor>
</comment>
<feature type="compositionally biased region" description="Basic and acidic residues" evidence="17">
    <location>
        <begin position="1641"/>
        <end position="1650"/>
    </location>
</feature>
<feature type="compositionally biased region" description="Basic and acidic residues" evidence="17">
    <location>
        <begin position="652"/>
        <end position="686"/>
    </location>
</feature>
<comment type="similarity">
    <text evidence="2">Belongs to the FAH family.</text>
</comment>
<evidence type="ECO:0000256" key="10">
    <source>
        <dbReference type="ARBA" id="ARBA00022771"/>
    </source>
</evidence>
<dbReference type="Gene3D" id="3.90.850.10">
    <property type="entry name" value="Fumarylacetoacetase-like, C-terminal domain"/>
    <property type="match status" value="1"/>
</dbReference>
<feature type="region of interest" description="Disordered" evidence="17">
    <location>
        <begin position="352"/>
        <end position="393"/>
    </location>
</feature>
<evidence type="ECO:0000256" key="13">
    <source>
        <dbReference type="ARBA" id="ARBA00023002"/>
    </source>
</evidence>
<evidence type="ECO:0000256" key="11">
    <source>
        <dbReference type="ARBA" id="ARBA00022786"/>
    </source>
</evidence>
<dbReference type="CDD" id="cd22584">
    <property type="entry name" value="Rcat_RBR_unk"/>
    <property type="match status" value="1"/>
</dbReference>
<keyword evidence="3" id="KW-0285">Flavoprotein</keyword>
<feature type="region of interest" description="Disordered" evidence="17">
    <location>
        <begin position="1625"/>
        <end position="1659"/>
    </location>
</feature>
<evidence type="ECO:0000259" key="18">
    <source>
        <dbReference type="PROSITE" id="PS51873"/>
    </source>
</evidence>
<dbReference type="SUPFAM" id="SSF57850">
    <property type="entry name" value="RING/U-box"/>
    <property type="match status" value="1"/>
</dbReference>
<dbReference type="InterPro" id="IPR044066">
    <property type="entry name" value="TRIAD_supradom"/>
</dbReference>
<dbReference type="InterPro" id="IPR018517">
    <property type="entry name" value="tRNA_hU_synthase_CS"/>
</dbReference>
<evidence type="ECO:0000256" key="8">
    <source>
        <dbReference type="ARBA" id="ARBA00022723"/>
    </source>
</evidence>
<feature type="domain" description="RING-type" evidence="18">
    <location>
        <begin position="803"/>
        <end position="998"/>
    </location>
</feature>
<evidence type="ECO:0000256" key="7">
    <source>
        <dbReference type="ARBA" id="ARBA00022694"/>
    </source>
</evidence>
<keyword evidence="11" id="KW-0833">Ubl conjugation pathway</keyword>
<dbReference type="SUPFAM" id="SSF51395">
    <property type="entry name" value="FMN-linked oxidoreductases"/>
    <property type="match status" value="1"/>
</dbReference>
<proteinExistence type="inferred from homology"/>
<evidence type="ECO:0000256" key="4">
    <source>
        <dbReference type="ARBA" id="ARBA00022643"/>
    </source>
</evidence>
<organism evidence="19 20">
    <name type="scientific">Purpureocillium lilacinum</name>
    <name type="common">Paecilomyces lilacinus</name>
    <dbReference type="NCBI Taxonomy" id="33203"/>
    <lineage>
        <taxon>Eukaryota</taxon>
        <taxon>Fungi</taxon>
        <taxon>Dikarya</taxon>
        <taxon>Ascomycota</taxon>
        <taxon>Pezizomycotina</taxon>
        <taxon>Sordariomycetes</taxon>
        <taxon>Hypocreomycetidae</taxon>
        <taxon>Hypocreales</taxon>
        <taxon>Ophiocordycipitaceae</taxon>
        <taxon>Purpureocillium</taxon>
    </lineage>
</organism>
<dbReference type="CDD" id="cd02801">
    <property type="entry name" value="DUS_like_FMN"/>
    <property type="match status" value="1"/>
</dbReference>
<comment type="function">
    <text evidence="14">Catalyzes the synthesis of dihydrouridine, a modified base found in the D-loop of most tRNAs. Specifically modifies U47 in cytoplasmic tRNAs. Catalyzes the synthesis of dihydrouridine in some mRNAs, thereby affecting their translation.</text>
</comment>
<evidence type="ECO:0000313" key="20">
    <source>
        <dbReference type="Proteomes" id="UP001287286"/>
    </source>
</evidence>
<keyword evidence="10" id="KW-0863">Zinc-finger</keyword>
<comment type="caution">
    <text evidence="19">The sequence shown here is derived from an EMBL/GenBank/DDBJ whole genome shotgun (WGS) entry which is preliminary data.</text>
</comment>
<evidence type="ECO:0000256" key="1">
    <source>
        <dbReference type="ARBA" id="ARBA00001917"/>
    </source>
</evidence>
<evidence type="ECO:0000256" key="15">
    <source>
        <dbReference type="ARBA" id="ARBA00048342"/>
    </source>
</evidence>
<name>A0ABR0BRN0_PURLI</name>
<dbReference type="InterPro" id="IPR002867">
    <property type="entry name" value="IBR_dom"/>
</dbReference>
<evidence type="ECO:0000256" key="12">
    <source>
        <dbReference type="ARBA" id="ARBA00022833"/>
    </source>
</evidence>
<dbReference type="SUPFAM" id="SSF56529">
    <property type="entry name" value="FAH"/>
    <property type="match status" value="1"/>
</dbReference>
<feature type="region of interest" description="Disordered" evidence="17">
    <location>
        <begin position="1311"/>
        <end position="1360"/>
    </location>
</feature>
<dbReference type="EMBL" id="JAWRVI010000039">
    <property type="protein sequence ID" value="KAK4086680.1"/>
    <property type="molecule type" value="Genomic_DNA"/>
</dbReference>
<evidence type="ECO:0000256" key="6">
    <source>
        <dbReference type="ARBA" id="ARBA00022679"/>
    </source>
</evidence>
<dbReference type="Pfam" id="PF01485">
    <property type="entry name" value="IBR"/>
    <property type="match status" value="1"/>
</dbReference>